<keyword evidence="2" id="KW-1185">Reference proteome</keyword>
<protein>
    <submittedName>
        <fullName evidence="1">Uncharacterized protein</fullName>
    </submittedName>
</protein>
<reference evidence="1 2" key="1">
    <citation type="submission" date="2020-10" db="EMBL/GenBank/DDBJ databases">
        <title>Genome analysis of Massilia species.</title>
        <authorList>
            <person name="Jung D.-H."/>
        </authorList>
    </citation>
    <scope>NUCLEOTIDE SEQUENCE [LARGE SCALE GENOMIC DNA]</scope>
    <source>
        <strain evidence="2">sipir</strain>
    </source>
</reference>
<dbReference type="Proteomes" id="UP000831532">
    <property type="component" value="Chromosome"/>
</dbReference>
<sequence length="110" mass="11146">MLTMSSLPLASASYETSRSGLVSLSGSAGRLGNAAQARLAALVFKRPQLATTGTVLEPAGPVAVGNDLANQTGEVAGGIGQCEQMRSALSPISSTQRFCVLTQVMFSGGD</sequence>
<dbReference type="RefSeq" id="WP_243492103.1">
    <property type="nucleotide sequence ID" value="NZ_CP063361.1"/>
</dbReference>
<accession>A0ABY4A7Y9</accession>
<dbReference type="EMBL" id="CP063361">
    <property type="protein sequence ID" value="UOD30895.1"/>
    <property type="molecule type" value="Genomic_DNA"/>
</dbReference>
<name>A0ABY4A7Y9_9BURK</name>
<evidence type="ECO:0000313" key="2">
    <source>
        <dbReference type="Proteomes" id="UP000831532"/>
    </source>
</evidence>
<proteinExistence type="predicted"/>
<organism evidence="1 2">
    <name type="scientific">Massilia violaceinigra</name>
    <dbReference type="NCBI Taxonomy" id="2045208"/>
    <lineage>
        <taxon>Bacteria</taxon>
        <taxon>Pseudomonadati</taxon>
        <taxon>Pseudomonadota</taxon>
        <taxon>Betaproteobacteria</taxon>
        <taxon>Burkholderiales</taxon>
        <taxon>Oxalobacteraceae</taxon>
        <taxon>Telluria group</taxon>
        <taxon>Massilia</taxon>
    </lineage>
</organism>
<evidence type="ECO:0000313" key="1">
    <source>
        <dbReference type="EMBL" id="UOD30895.1"/>
    </source>
</evidence>
<gene>
    <name evidence="1" type="ORF">INH39_03940</name>
</gene>